<dbReference type="AlphaFoldDB" id="A0A9P6SUG4"/>
<proteinExistence type="predicted"/>
<dbReference type="EMBL" id="JAAAHW010000370">
    <property type="protein sequence ID" value="KAG0003213.1"/>
    <property type="molecule type" value="Genomic_DNA"/>
</dbReference>
<dbReference type="InterPro" id="IPR032675">
    <property type="entry name" value="LRR_dom_sf"/>
</dbReference>
<name>A0A9P6SUG4_9FUNG</name>
<protein>
    <submittedName>
        <fullName evidence="1">Uncharacterized protein</fullName>
    </submittedName>
</protein>
<dbReference type="Proteomes" id="UP000749646">
    <property type="component" value="Unassembled WGS sequence"/>
</dbReference>
<accession>A0A9P6SUG4</accession>
<dbReference type="SUPFAM" id="SSF52058">
    <property type="entry name" value="L domain-like"/>
    <property type="match status" value="1"/>
</dbReference>
<gene>
    <name evidence="1" type="ORF">BGZ65_001917</name>
</gene>
<dbReference type="OrthoDB" id="2374315at2759"/>
<sequence>MLQHLYRRCCQVRSLTCTELELKNIKCILDRCTNTLVDLSLAIKIDDYPKKEKLQIEPEELTSLKKLTLLCSMDLSHKRGFWLWLCKRCSHVEEVIVERPSGFVKSLAEGMLTHMPNVNIIQLGRHSPGASYGLADMEAAELLSSSRKGWKAVKVKHTTEFGKASMEALANHFATLEMLVADQSADLEAYDWVLVLSSSTNLHSLIAIVDINKRLGEGHCIKANNFIDLDPIEGSLKPWLCGTTLRVLKIRISDIPRPDLKSKWVVKETYPGQGRDMQIQVYDRLARMTHLETLWLGHNEISWQFDCLEMSLDSGMFQLGGLRELSELNVSNMKTRIGVPEVEWMTSNWPRLRTIYGLNDQHNEAVQWLQQHHPEIVLVIYGAGRR</sequence>
<keyword evidence="2" id="KW-1185">Reference proteome</keyword>
<reference evidence="1" key="1">
    <citation type="journal article" date="2020" name="Fungal Divers.">
        <title>Resolving the Mortierellaceae phylogeny through synthesis of multi-gene phylogenetics and phylogenomics.</title>
        <authorList>
            <person name="Vandepol N."/>
            <person name="Liber J."/>
            <person name="Desiro A."/>
            <person name="Na H."/>
            <person name="Kennedy M."/>
            <person name="Barry K."/>
            <person name="Grigoriev I.V."/>
            <person name="Miller A.N."/>
            <person name="O'Donnell K."/>
            <person name="Stajich J.E."/>
            <person name="Bonito G."/>
        </authorList>
    </citation>
    <scope>NUCLEOTIDE SEQUENCE</scope>
    <source>
        <strain evidence="1">MES-2147</strain>
    </source>
</reference>
<organism evidence="1 2">
    <name type="scientific">Modicella reniformis</name>
    <dbReference type="NCBI Taxonomy" id="1440133"/>
    <lineage>
        <taxon>Eukaryota</taxon>
        <taxon>Fungi</taxon>
        <taxon>Fungi incertae sedis</taxon>
        <taxon>Mucoromycota</taxon>
        <taxon>Mortierellomycotina</taxon>
        <taxon>Mortierellomycetes</taxon>
        <taxon>Mortierellales</taxon>
        <taxon>Mortierellaceae</taxon>
        <taxon>Modicella</taxon>
    </lineage>
</organism>
<comment type="caution">
    <text evidence="1">The sequence shown here is derived from an EMBL/GenBank/DDBJ whole genome shotgun (WGS) entry which is preliminary data.</text>
</comment>
<evidence type="ECO:0000313" key="1">
    <source>
        <dbReference type="EMBL" id="KAG0003213.1"/>
    </source>
</evidence>
<evidence type="ECO:0000313" key="2">
    <source>
        <dbReference type="Proteomes" id="UP000749646"/>
    </source>
</evidence>
<dbReference type="Gene3D" id="3.80.10.10">
    <property type="entry name" value="Ribonuclease Inhibitor"/>
    <property type="match status" value="1"/>
</dbReference>